<dbReference type="InterPro" id="IPR010064">
    <property type="entry name" value="HK97-gp10_tail"/>
</dbReference>
<dbReference type="Pfam" id="PF04883">
    <property type="entry name" value="HK97-gp10_like"/>
    <property type="match status" value="1"/>
</dbReference>
<evidence type="ECO:0000313" key="1">
    <source>
        <dbReference type="EMBL" id="DAF86019.1"/>
    </source>
</evidence>
<proteinExistence type="predicted"/>
<accession>A0A8S5TUZ7</accession>
<name>A0A8S5TUZ7_9CAUD</name>
<protein>
    <submittedName>
        <fullName evidence="1">Minor capsid protein</fullName>
    </submittedName>
</protein>
<reference evidence="1" key="1">
    <citation type="journal article" date="2021" name="Proc. Natl. Acad. Sci. U.S.A.">
        <title>A Catalog of Tens of Thousands of Viruses from Human Metagenomes Reveals Hidden Associations with Chronic Diseases.</title>
        <authorList>
            <person name="Tisza M.J."/>
            <person name="Buck C.B."/>
        </authorList>
    </citation>
    <scope>NUCLEOTIDE SEQUENCE</scope>
    <source>
        <strain evidence="1">Ctr0c13</strain>
    </source>
</reference>
<dbReference type="EMBL" id="BK015935">
    <property type="protein sequence ID" value="DAF86019.1"/>
    <property type="molecule type" value="Genomic_DNA"/>
</dbReference>
<sequence>MLRKRMRSIPLIKHTVTARPLLSGVMSRGYNVKIYMKVDSSDMTNALKEIGAWDGKARLGVENAMKKGTKDIRRDAAQRAAVRSGKLKKSLKTRFRITKCEGQVYTKLPYAHIVEYGAKAHNIKPKEKKALRFYKDGEPRFARKARIPKFTAKPYLRPAYDYISPDIVKNIKKAVRKP</sequence>
<organism evidence="1">
    <name type="scientific">Siphoviridae sp. ctr0c13</name>
    <dbReference type="NCBI Taxonomy" id="2825683"/>
    <lineage>
        <taxon>Viruses</taxon>
        <taxon>Duplodnaviria</taxon>
        <taxon>Heunggongvirae</taxon>
        <taxon>Uroviricota</taxon>
        <taxon>Caudoviricetes</taxon>
    </lineage>
</organism>